<dbReference type="SUPFAM" id="SSF48208">
    <property type="entry name" value="Six-hairpin glycosidases"/>
    <property type="match status" value="1"/>
</dbReference>
<keyword evidence="2" id="KW-1185">Reference proteome</keyword>
<gene>
    <name evidence="1" type="ORF">SAMN02745116_00338</name>
</gene>
<evidence type="ECO:0000313" key="1">
    <source>
        <dbReference type="EMBL" id="SJZ44823.1"/>
    </source>
</evidence>
<evidence type="ECO:0008006" key="3">
    <source>
        <dbReference type="Google" id="ProtNLM"/>
    </source>
</evidence>
<dbReference type="Proteomes" id="UP000190328">
    <property type="component" value="Unassembled WGS sequence"/>
</dbReference>
<dbReference type="GO" id="GO:0005975">
    <property type="term" value="P:carbohydrate metabolic process"/>
    <property type="evidence" value="ECO:0007669"/>
    <property type="project" value="InterPro"/>
</dbReference>
<protein>
    <recommendedName>
        <fullName evidence="3">Glycosyl hydrolase family 65, N-terminal domain</fullName>
    </recommendedName>
</protein>
<organism evidence="1 2">
    <name type="scientific">Pilibacter termitis</name>
    <dbReference type="NCBI Taxonomy" id="263852"/>
    <lineage>
        <taxon>Bacteria</taxon>
        <taxon>Bacillati</taxon>
        <taxon>Bacillota</taxon>
        <taxon>Bacilli</taxon>
        <taxon>Lactobacillales</taxon>
        <taxon>Enterococcaceae</taxon>
        <taxon>Pilibacter</taxon>
    </lineage>
</organism>
<proteinExistence type="predicted"/>
<evidence type="ECO:0000313" key="2">
    <source>
        <dbReference type="Proteomes" id="UP000190328"/>
    </source>
</evidence>
<dbReference type="AlphaFoldDB" id="A0A1T4KR15"/>
<dbReference type="RefSeq" id="WP_078806301.1">
    <property type="nucleotide sequence ID" value="NZ_FUXI01000003.1"/>
</dbReference>
<dbReference type="EMBL" id="FUXI01000003">
    <property type="protein sequence ID" value="SJZ44823.1"/>
    <property type="molecule type" value="Genomic_DNA"/>
</dbReference>
<accession>A0A1T4KR15</accession>
<sequence>MIERVRRQNPKLTEVDFTSPLSVGNGDFAINVDVTGFQTLHEEFLVHHNPLCTLSNWAWHTTPDKNGKTYRYSDLVLDEYPYKERVVHLPVHAHKGNEEVYEWLRKNPHRANLAIFELRVDGEKITSKEIFDIEQMLELEQGIVRSEYTIKGEKYQVETFVDCESDTVFFKMKSVALQNGRAKILLRLPYPNHQISAGEFSEKSTQTAYIKGVEGNHRKQIQHMCDEFSTFLDFHSEKCVLTQTAKTVFEISTNEEVADFSVTFSKNAPSDFNEHTEEVKVRLKKFWHDFWTKGEIPTFDVTDEKMQELERRGILSMYQLRLHSSGKLPPQETGLLCNSWYGKFHLEMTLWHFAWAIETNRVALIKPQFSWFKSILPQAKWNAEKNGFKGARWPKMIGPDAIDSPSFIAPLLIWQQTHIVTLLDWSKEKIAESERLVFQKEFWVLVEETIDFVCDFLSYDEKEEKYCLVSPMIPSQEEFDPNTVYNPTFELAYWKYGISQALRWAEDLGEKKPLWQEVYQKIAIPQPTKEGLYPSHENAPDTFPNYMKDHPTQLAILGLFDNPDVEMTALEQTLSRVLKDWDEESMWGWDYGYMALLAEKLGNRTLALEILLKDCPKNYYAKNGHNYQRGRTDLPAYLPGNGSLVLAVSRIFTNTTT</sequence>
<name>A0A1T4KR15_9ENTE</name>
<dbReference type="Gene3D" id="1.50.10.10">
    <property type="match status" value="1"/>
</dbReference>
<dbReference type="Gene3D" id="2.70.98.50">
    <property type="entry name" value="putative glycoside hydrolase family protein from bacillus halodurans"/>
    <property type="match status" value="1"/>
</dbReference>
<dbReference type="STRING" id="263852.SAMN02745116_00338"/>
<dbReference type="InterPro" id="IPR008928">
    <property type="entry name" value="6-hairpin_glycosidase_sf"/>
</dbReference>
<reference evidence="1 2" key="1">
    <citation type="submission" date="2017-02" db="EMBL/GenBank/DDBJ databases">
        <authorList>
            <person name="Peterson S.W."/>
        </authorList>
    </citation>
    <scope>NUCLEOTIDE SEQUENCE [LARGE SCALE GENOMIC DNA]</scope>
    <source>
        <strain evidence="1 2">ATCC BAA-1030</strain>
    </source>
</reference>
<dbReference type="OrthoDB" id="127395at2"/>
<dbReference type="InterPro" id="IPR012341">
    <property type="entry name" value="6hp_glycosidase-like_sf"/>
</dbReference>